<gene>
    <name evidence="7" type="ORF">TS85_07615</name>
</gene>
<evidence type="ECO:0000256" key="4">
    <source>
        <dbReference type="ARBA" id="ARBA00022989"/>
    </source>
</evidence>
<comment type="subcellular location">
    <subcellularLocation>
        <location evidence="1">Cell membrane</location>
        <topology evidence="1">Multi-pass membrane protein</topology>
    </subcellularLocation>
</comment>
<evidence type="ECO:0000256" key="5">
    <source>
        <dbReference type="ARBA" id="ARBA00023136"/>
    </source>
</evidence>
<dbReference type="KEGG" id="sphi:TS85_07615"/>
<keyword evidence="5 6" id="KW-0472">Membrane</keyword>
<dbReference type="GO" id="GO:0005886">
    <property type="term" value="C:plasma membrane"/>
    <property type="evidence" value="ECO:0007669"/>
    <property type="project" value="UniProtKB-SubCell"/>
</dbReference>
<feature type="transmembrane region" description="Helical" evidence="6">
    <location>
        <begin position="154"/>
        <end position="179"/>
    </location>
</feature>
<dbReference type="InterPro" id="IPR019108">
    <property type="entry name" value="Caa3_assmbl_CtaG-rel"/>
</dbReference>
<organism evidence="7 8">
    <name type="scientific">Sphingomonas hengshuiensis</name>
    <dbReference type="NCBI Taxonomy" id="1609977"/>
    <lineage>
        <taxon>Bacteria</taxon>
        <taxon>Pseudomonadati</taxon>
        <taxon>Pseudomonadota</taxon>
        <taxon>Alphaproteobacteria</taxon>
        <taxon>Sphingomonadales</taxon>
        <taxon>Sphingomonadaceae</taxon>
        <taxon>Sphingomonas</taxon>
    </lineage>
</organism>
<sequence>MTSYCGSPPFPKDWLLRWNFDPVLLGALAVCALLALRSNRPAPGLGGVAVLAVAFVSPLCALSVALFSARAVHHLLIVAVAAPLLALAFPARRNSDLGVALLVATATLWLWHVPTLYDRALADTLTYWLMQLTLIGSAFWLWRALFAAPPMPATLAAVLAMAQMGMLGALLTFAPGALYAAHAGTTLAWGIGQVADQQLAGLIMWVPGNLPYAVVTAMLGRRAWLRAAGVA</sequence>
<name>A0A7U5BFK0_9SPHN</name>
<feature type="transmembrane region" description="Helical" evidence="6">
    <location>
        <begin position="72"/>
        <end position="90"/>
    </location>
</feature>
<keyword evidence="8" id="KW-1185">Reference proteome</keyword>
<feature type="transmembrane region" description="Helical" evidence="6">
    <location>
        <begin position="20"/>
        <end position="36"/>
    </location>
</feature>
<evidence type="ECO:0000313" key="7">
    <source>
        <dbReference type="EMBL" id="AJP74350.1"/>
    </source>
</evidence>
<proteinExistence type="predicted"/>
<evidence type="ECO:0000256" key="6">
    <source>
        <dbReference type="SAM" id="Phobius"/>
    </source>
</evidence>
<dbReference type="Pfam" id="PF09678">
    <property type="entry name" value="Caa3_CtaG"/>
    <property type="match status" value="2"/>
</dbReference>
<feature type="transmembrane region" description="Helical" evidence="6">
    <location>
        <begin position="48"/>
        <end position="66"/>
    </location>
</feature>
<dbReference type="RefSeq" id="WP_044336044.1">
    <property type="nucleotide sequence ID" value="NZ_CP010836.1"/>
</dbReference>
<reference evidence="7 8" key="1">
    <citation type="journal article" date="2015" name="Int. J. Syst. Evol. Microbiol.">
        <title>Sphingomonas hengshuiensis sp. nov., isolated from lake wetland.</title>
        <authorList>
            <person name="Wei S."/>
            <person name="Wang T."/>
            <person name="Liu H."/>
            <person name="Zhang C."/>
            <person name="Guo J."/>
            <person name="Wang Q."/>
            <person name="Liang K."/>
            <person name="Zhang Z."/>
        </authorList>
    </citation>
    <scope>NUCLEOTIDE SEQUENCE [LARGE SCALE GENOMIC DNA]</scope>
    <source>
        <strain evidence="7 8">WHSC-8</strain>
    </source>
</reference>
<feature type="transmembrane region" description="Helical" evidence="6">
    <location>
        <begin position="125"/>
        <end position="142"/>
    </location>
</feature>
<evidence type="ECO:0000256" key="3">
    <source>
        <dbReference type="ARBA" id="ARBA00022692"/>
    </source>
</evidence>
<keyword evidence="4 6" id="KW-1133">Transmembrane helix</keyword>
<accession>A0A7U5BFK0</accession>
<dbReference type="EMBL" id="CP010836">
    <property type="protein sequence ID" value="AJP74350.1"/>
    <property type="molecule type" value="Genomic_DNA"/>
</dbReference>
<dbReference type="AlphaFoldDB" id="A0A7U5BFK0"/>
<evidence type="ECO:0000313" key="8">
    <source>
        <dbReference type="Proteomes" id="UP000032300"/>
    </source>
</evidence>
<dbReference type="OrthoDB" id="259025at2"/>
<dbReference type="Proteomes" id="UP000032300">
    <property type="component" value="Chromosome"/>
</dbReference>
<evidence type="ECO:0000256" key="1">
    <source>
        <dbReference type="ARBA" id="ARBA00004651"/>
    </source>
</evidence>
<keyword evidence="2" id="KW-1003">Cell membrane</keyword>
<evidence type="ECO:0000256" key="2">
    <source>
        <dbReference type="ARBA" id="ARBA00022475"/>
    </source>
</evidence>
<feature type="transmembrane region" description="Helical" evidence="6">
    <location>
        <begin position="97"/>
        <end position="113"/>
    </location>
</feature>
<protein>
    <recommendedName>
        <fullName evidence="9">CAAX protease</fullName>
    </recommendedName>
</protein>
<evidence type="ECO:0008006" key="9">
    <source>
        <dbReference type="Google" id="ProtNLM"/>
    </source>
</evidence>
<reference evidence="7 8" key="2">
    <citation type="submission" date="2015-02" db="EMBL/GenBank/DDBJ databases">
        <title>The complete genome of Sphingomonas hengshuiensis sp. WHSC-8 isolated from soil of Hengshui Lake.</title>
        <authorList>
            <person name="Wei S."/>
            <person name="Guo J."/>
            <person name="Su C."/>
            <person name="Wu R."/>
            <person name="Zhang Z."/>
            <person name="Liang K."/>
            <person name="Li H."/>
            <person name="Wang T."/>
            <person name="Liu H."/>
            <person name="Zhang C."/>
            <person name="Li Z."/>
            <person name="Wang Q."/>
            <person name="Meng J."/>
        </authorList>
    </citation>
    <scope>NUCLEOTIDE SEQUENCE [LARGE SCALE GENOMIC DNA]</scope>
    <source>
        <strain evidence="7 8">WHSC-8</strain>
    </source>
</reference>
<feature type="transmembrane region" description="Helical" evidence="6">
    <location>
        <begin position="199"/>
        <end position="219"/>
    </location>
</feature>
<keyword evidence="3 6" id="KW-0812">Transmembrane</keyword>